<reference evidence="3 4" key="1">
    <citation type="journal article" date="2016" name="PLoS Pathog.">
        <title>Biosynthesis of antibiotic leucinostatins in bio-control fungus Purpureocillium lilacinum and their inhibition on phytophthora revealed by genome mining.</title>
        <authorList>
            <person name="Wang G."/>
            <person name="Liu Z."/>
            <person name="Lin R."/>
            <person name="Li E."/>
            <person name="Mao Z."/>
            <person name="Ling J."/>
            <person name="Yang Y."/>
            <person name="Yin W.B."/>
            <person name="Xie B."/>
        </authorList>
    </citation>
    <scope>NUCLEOTIDE SEQUENCE [LARGE SCALE GENOMIC DNA]</scope>
    <source>
        <strain evidence="3">170</strain>
    </source>
</reference>
<feature type="compositionally biased region" description="Polar residues" evidence="1">
    <location>
        <begin position="104"/>
        <end position="123"/>
    </location>
</feature>
<dbReference type="EMBL" id="LSBJ02000007">
    <property type="protein sequence ID" value="OAQ61850.1"/>
    <property type="molecule type" value="Genomic_DNA"/>
</dbReference>
<keyword evidence="4" id="KW-1185">Reference proteome</keyword>
<proteinExistence type="predicted"/>
<dbReference type="KEGG" id="pchm:VFPPC_14232"/>
<keyword evidence="2" id="KW-0472">Membrane</keyword>
<sequence length="173" mass="17917">MVQQNTVIAIIIVLYVALGVLFGICLYRLRCIVGPSSDVEKRSSSRSSSSSGGFNTTLGGVDGEGHISPGRRFHSEFNNPPPLGQERGSIRGGRRIGNRWRVSNAVNSSARDTGSNPANNQDGGYNVADGLGGTARGFNGISGEGNVRSSRGFGGRDRGSGSSSPGGFNAGKN</sequence>
<feature type="compositionally biased region" description="Gly residues" evidence="1">
    <location>
        <begin position="130"/>
        <end position="143"/>
    </location>
</feature>
<dbReference type="AlphaFoldDB" id="A0A179F935"/>
<evidence type="ECO:0000256" key="2">
    <source>
        <dbReference type="SAM" id="Phobius"/>
    </source>
</evidence>
<accession>A0A179F935</accession>
<name>A0A179F935_METCM</name>
<gene>
    <name evidence="3" type="ORF">VFPPC_14232</name>
</gene>
<evidence type="ECO:0000313" key="4">
    <source>
        <dbReference type="Proteomes" id="UP000078397"/>
    </source>
</evidence>
<keyword evidence="2" id="KW-0812">Transmembrane</keyword>
<evidence type="ECO:0000313" key="3">
    <source>
        <dbReference type="EMBL" id="OAQ61850.1"/>
    </source>
</evidence>
<organism evidence="3 4">
    <name type="scientific">Pochonia chlamydosporia 170</name>
    <dbReference type="NCBI Taxonomy" id="1380566"/>
    <lineage>
        <taxon>Eukaryota</taxon>
        <taxon>Fungi</taxon>
        <taxon>Dikarya</taxon>
        <taxon>Ascomycota</taxon>
        <taxon>Pezizomycotina</taxon>
        <taxon>Sordariomycetes</taxon>
        <taxon>Hypocreomycetidae</taxon>
        <taxon>Hypocreales</taxon>
        <taxon>Clavicipitaceae</taxon>
        <taxon>Pochonia</taxon>
    </lineage>
</organism>
<dbReference type="GeneID" id="28855995"/>
<feature type="region of interest" description="Disordered" evidence="1">
    <location>
        <begin position="38"/>
        <end position="173"/>
    </location>
</feature>
<evidence type="ECO:0000256" key="1">
    <source>
        <dbReference type="SAM" id="MobiDB-lite"/>
    </source>
</evidence>
<dbReference type="RefSeq" id="XP_018139554.1">
    <property type="nucleotide sequence ID" value="XM_018292001.1"/>
</dbReference>
<protein>
    <submittedName>
        <fullName evidence="3">Uncharacterized protein</fullName>
    </submittedName>
</protein>
<dbReference type="Proteomes" id="UP000078397">
    <property type="component" value="Unassembled WGS sequence"/>
</dbReference>
<keyword evidence="2" id="KW-1133">Transmembrane helix</keyword>
<comment type="caution">
    <text evidence="3">The sequence shown here is derived from an EMBL/GenBank/DDBJ whole genome shotgun (WGS) entry which is preliminary data.</text>
</comment>
<feature type="transmembrane region" description="Helical" evidence="2">
    <location>
        <begin position="6"/>
        <end position="27"/>
    </location>
</feature>